<dbReference type="InterPro" id="IPR000182">
    <property type="entry name" value="GNAT_dom"/>
</dbReference>
<feature type="domain" description="N-acetyltransferase" evidence="1">
    <location>
        <begin position="39"/>
        <end position="188"/>
    </location>
</feature>
<accession>A0A2S2JL32</accession>
<gene>
    <name evidence="3" type="primary">rimI</name>
    <name evidence="2" type="ORF">DY114_06110</name>
    <name evidence="3" type="ORF">DY130_06050</name>
</gene>
<dbReference type="OrthoDB" id="9794566at2"/>
<dbReference type="SUPFAM" id="SSF55729">
    <property type="entry name" value="Acyl-CoA N-acyltransferases (Nat)"/>
    <property type="match status" value="1"/>
</dbReference>
<keyword evidence="4" id="KW-1185">Reference proteome</keyword>
<reference evidence="3 4" key="1">
    <citation type="submission" date="2018-08" db="EMBL/GenBank/DDBJ databases">
        <title>Comparative genomics of wild bee and flower associated Lactobacillus reveals potential adaptation to the bee host.</title>
        <authorList>
            <person name="Vuong H.Q."/>
            <person name="Mcfrederick Q.S."/>
        </authorList>
    </citation>
    <scope>NUCLEOTIDE SEQUENCE</scope>
    <source>
        <strain evidence="2 4">HV_13</strain>
        <strain evidence="3">HV_63</strain>
    </source>
</reference>
<dbReference type="GeneID" id="58108811"/>
<dbReference type="Pfam" id="PF00583">
    <property type="entry name" value="Acetyltransf_1"/>
    <property type="match status" value="1"/>
</dbReference>
<comment type="caution">
    <text evidence="3">The sequence shown here is derived from an EMBL/GenBank/DDBJ whole genome shotgun (WGS) entry which is preliminary data.</text>
</comment>
<dbReference type="InterPro" id="IPR006464">
    <property type="entry name" value="AcTrfase_RimI/Ard1"/>
</dbReference>
<dbReference type="PANTHER" id="PTHR47542:SF2">
    <property type="entry name" value="ACYL-COA N-ACYLTRANSFERASES (NAT) SUPERFAMILY PROTEIN"/>
    <property type="match status" value="1"/>
</dbReference>
<dbReference type="EMBL" id="QUBG01000006">
    <property type="protein sequence ID" value="TPR43237.1"/>
    <property type="molecule type" value="Genomic_DNA"/>
</dbReference>
<dbReference type="Proteomes" id="UP000777560">
    <property type="component" value="Unassembled WGS sequence"/>
</dbReference>
<dbReference type="CDD" id="cd04301">
    <property type="entry name" value="NAT_SF"/>
    <property type="match status" value="1"/>
</dbReference>
<dbReference type="RefSeq" id="WP_105964944.1">
    <property type="nucleotide sequence ID" value="NZ_BAABXB010000143.1"/>
</dbReference>
<evidence type="ECO:0000313" key="2">
    <source>
        <dbReference type="EMBL" id="TPR24228.1"/>
    </source>
</evidence>
<dbReference type="Gene3D" id="3.40.630.30">
    <property type="match status" value="1"/>
</dbReference>
<dbReference type="InterPro" id="IPR016181">
    <property type="entry name" value="Acyl_CoA_acyltransferase"/>
</dbReference>
<dbReference type="GO" id="GO:0008080">
    <property type="term" value="F:N-acetyltransferase activity"/>
    <property type="evidence" value="ECO:0007669"/>
    <property type="project" value="InterPro"/>
</dbReference>
<dbReference type="PANTHER" id="PTHR47542">
    <property type="entry name" value="ACYL-COA N-ACYLTRANSFERASES (NAT) SUPERFAMILY PROTEIN"/>
    <property type="match status" value="1"/>
</dbReference>
<protein>
    <submittedName>
        <fullName evidence="3">Ribosomal-protein-alanine N-acetyltransferase</fullName>
    </submittedName>
</protein>
<sequence>MLKNLINWYRKTFLNTNKSFKRECLKVKNHNVEINDHKYYVAKAMVTDIPDIIKVEKSVYNGATPWTADVFETELRPRDDRFYLLVRYRDQLVAFIGSSLNDKAKDCHISNVAVLSEFQDRGLGYFLIAKVIQKARQLEYETVSLEVRLSNVRAQRLYSDLGFKKNGLKKNYYDDDNEDALDMVLDLNLYETIPNNFGI</sequence>
<dbReference type="EMBL" id="QUAV01000004">
    <property type="protein sequence ID" value="TPR24228.1"/>
    <property type="molecule type" value="Genomic_DNA"/>
</dbReference>
<evidence type="ECO:0000313" key="4">
    <source>
        <dbReference type="Proteomes" id="UP000777560"/>
    </source>
</evidence>
<organism evidence="3 5">
    <name type="scientific">Apilactobacillus micheneri</name>
    <dbReference type="NCBI Taxonomy" id="1899430"/>
    <lineage>
        <taxon>Bacteria</taxon>
        <taxon>Bacillati</taxon>
        <taxon>Bacillota</taxon>
        <taxon>Bacilli</taxon>
        <taxon>Lactobacillales</taxon>
        <taxon>Lactobacillaceae</taxon>
        <taxon>Apilactobacillus</taxon>
    </lineage>
</organism>
<evidence type="ECO:0000313" key="5">
    <source>
        <dbReference type="Proteomes" id="UP000784700"/>
    </source>
</evidence>
<dbReference type="Proteomes" id="UP000784700">
    <property type="component" value="Unassembled WGS sequence"/>
</dbReference>
<dbReference type="NCBIfam" id="TIGR01575">
    <property type="entry name" value="rimI"/>
    <property type="match status" value="1"/>
</dbReference>
<dbReference type="PROSITE" id="PS51186">
    <property type="entry name" value="GNAT"/>
    <property type="match status" value="1"/>
</dbReference>
<name>A0A2S2JL32_9LACO</name>
<evidence type="ECO:0000313" key="3">
    <source>
        <dbReference type="EMBL" id="TPR43237.1"/>
    </source>
</evidence>
<evidence type="ECO:0000259" key="1">
    <source>
        <dbReference type="PROSITE" id="PS51186"/>
    </source>
</evidence>
<proteinExistence type="predicted"/>
<dbReference type="AlphaFoldDB" id="A0A2S2JL32"/>